<dbReference type="Proteomes" id="UP001140949">
    <property type="component" value="Unassembled WGS sequence"/>
</dbReference>
<gene>
    <name evidence="1" type="ORF">M6B38_408345</name>
</gene>
<evidence type="ECO:0000313" key="1">
    <source>
        <dbReference type="EMBL" id="KAJ6818080.1"/>
    </source>
</evidence>
<reference evidence="1" key="1">
    <citation type="journal article" date="2023" name="GigaByte">
        <title>Genome assembly of the bearded iris, Iris pallida Lam.</title>
        <authorList>
            <person name="Bruccoleri R.E."/>
            <person name="Oakeley E.J."/>
            <person name="Faust A.M.E."/>
            <person name="Altorfer M."/>
            <person name="Dessus-Babus S."/>
            <person name="Burckhardt D."/>
            <person name="Oertli M."/>
            <person name="Naumann U."/>
            <person name="Petersen F."/>
            <person name="Wong J."/>
        </authorList>
    </citation>
    <scope>NUCLEOTIDE SEQUENCE</scope>
    <source>
        <strain evidence="1">GSM-AAB239-AS_SAM_17_03QT</strain>
    </source>
</reference>
<organism evidence="1 2">
    <name type="scientific">Iris pallida</name>
    <name type="common">Sweet iris</name>
    <dbReference type="NCBI Taxonomy" id="29817"/>
    <lineage>
        <taxon>Eukaryota</taxon>
        <taxon>Viridiplantae</taxon>
        <taxon>Streptophyta</taxon>
        <taxon>Embryophyta</taxon>
        <taxon>Tracheophyta</taxon>
        <taxon>Spermatophyta</taxon>
        <taxon>Magnoliopsida</taxon>
        <taxon>Liliopsida</taxon>
        <taxon>Asparagales</taxon>
        <taxon>Iridaceae</taxon>
        <taxon>Iridoideae</taxon>
        <taxon>Irideae</taxon>
        <taxon>Iris</taxon>
    </lineage>
</organism>
<name>A0AAX6FP14_IRIPA</name>
<sequence>MEAVIGGRGHGQERRWVPVGGSWSAGGSLSRCRHFEVELEHDMKERNWTLCSWIWTQEKY</sequence>
<comment type="caution">
    <text evidence="1">The sequence shown here is derived from an EMBL/GenBank/DDBJ whole genome shotgun (WGS) entry which is preliminary data.</text>
</comment>
<protein>
    <submittedName>
        <fullName evidence="1">Uncharacterized protein</fullName>
    </submittedName>
</protein>
<reference evidence="1" key="2">
    <citation type="submission" date="2023-04" db="EMBL/GenBank/DDBJ databases">
        <authorList>
            <person name="Bruccoleri R.E."/>
            <person name="Oakeley E.J."/>
            <person name="Faust A.-M."/>
            <person name="Dessus-Babus S."/>
            <person name="Altorfer M."/>
            <person name="Burckhardt D."/>
            <person name="Oertli M."/>
            <person name="Naumann U."/>
            <person name="Petersen F."/>
            <person name="Wong J."/>
        </authorList>
    </citation>
    <scope>NUCLEOTIDE SEQUENCE</scope>
    <source>
        <strain evidence="1">GSM-AAB239-AS_SAM_17_03QT</strain>
        <tissue evidence="1">Leaf</tissue>
    </source>
</reference>
<proteinExistence type="predicted"/>
<keyword evidence="2" id="KW-1185">Reference proteome</keyword>
<evidence type="ECO:0000313" key="2">
    <source>
        <dbReference type="Proteomes" id="UP001140949"/>
    </source>
</evidence>
<accession>A0AAX6FP14</accession>
<dbReference type="AlphaFoldDB" id="A0AAX6FP14"/>
<dbReference type="EMBL" id="JANAVB010027398">
    <property type="protein sequence ID" value="KAJ6818080.1"/>
    <property type="molecule type" value="Genomic_DNA"/>
</dbReference>